<accession>A0A347TNJ5</accession>
<sequence length="115" mass="13211">MIGKTLSKNKGNIAENKACEFLISQDFKIIEKNFYAKKLGEIDIIAKKNNIYHFCEVKSANDYETAINNISKSKISKLTRSIDYYLQIKNLNTAYTLDAIIVIDEQITHLENITF</sequence>
<dbReference type="Gene3D" id="3.40.1350.10">
    <property type="match status" value="1"/>
</dbReference>
<dbReference type="AlphaFoldDB" id="A0A347TNJ5"/>
<dbReference type="InterPro" id="IPR011856">
    <property type="entry name" value="tRNA_endonuc-like_dom_sf"/>
</dbReference>
<dbReference type="InterPro" id="IPR011335">
    <property type="entry name" value="Restrct_endonuc-II-like"/>
</dbReference>
<dbReference type="PANTHER" id="PTHR34039:SF1">
    <property type="entry name" value="UPF0102 PROTEIN YRAN"/>
    <property type="match status" value="1"/>
</dbReference>
<dbReference type="NCBIfam" id="NF009152">
    <property type="entry name" value="PRK12497.2-4"/>
    <property type="match status" value="1"/>
</dbReference>
<evidence type="ECO:0000313" key="3">
    <source>
        <dbReference type="EMBL" id="AXX88173.1"/>
    </source>
</evidence>
<reference evidence="3 4" key="1">
    <citation type="submission" date="2018-08" db="EMBL/GenBank/DDBJ databases">
        <title>Complete genome of the Arcobacter marinus type strain JCM 15502.</title>
        <authorList>
            <person name="Miller W.G."/>
            <person name="Yee E."/>
            <person name="Huynh S."/>
            <person name="Parker C.T."/>
        </authorList>
    </citation>
    <scope>NUCLEOTIDE SEQUENCE [LARGE SCALE GENOMIC DNA]</scope>
    <source>
        <strain evidence="3 4">JCM 15502</strain>
    </source>
</reference>
<comment type="similarity">
    <text evidence="1 2">Belongs to the UPF0102 family.</text>
</comment>
<protein>
    <recommendedName>
        <fullName evidence="2">UPF0102 protein AMRN_2472</fullName>
    </recommendedName>
</protein>
<dbReference type="KEGG" id="amar:AMRN_2472"/>
<evidence type="ECO:0000256" key="1">
    <source>
        <dbReference type="ARBA" id="ARBA00006738"/>
    </source>
</evidence>
<dbReference type="PANTHER" id="PTHR34039">
    <property type="entry name" value="UPF0102 PROTEIN YRAN"/>
    <property type="match status" value="1"/>
</dbReference>
<organism evidence="3 4">
    <name type="scientific">Malaciobacter marinus</name>
    <dbReference type="NCBI Taxonomy" id="505249"/>
    <lineage>
        <taxon>Bacteria</taxon>
        <taxon>Pseudomonadati</taxon>
        <taxon>Campylobacterota</taxon>
        <taxon>Epsilonproteobacteria</taxon>
        <taxon>Campylobacterales</taxon>
        <taxon>Arcobacteraceae</taxon>
        <taxon>Malaciobacter</taxon>
    </lineage>
</organism>
<dbReference type="Proteomes" id="UP000264693">
    <property type="component" value="Chromosome"/>
</dbReference>
<dbReference type="EMBL" id="CP032101">
    <property type="protein sequence ID" value="AXX88173.1"/>
    <property type="molecule type" value="Genomic_DNA"/>
</dbReference>
<evidence type="ECO:0000256" key="2">
    <source>
        <dbReference type="HAMAP-Rule" id="MF_00048"/>
    </source>
</evidence>
<dbReference type="Pfam" id="PF02021">
    <property type="entry name" value="UPF0102"/>
    <property type="match status" value="1"/>
</dbReference>
<dbReference type="InterPro" id="IPR003509">
    <property type="entry name" value="UPF0102_YraN-like"/>
</dbReference>
<dbReference type="GO" id="GO:0003676">
    <property type="term" value="F:nucleic acid binding"/>
    <property type="evidence" value="ECO:0007669"/>
    <property type="project" value="InterPro"/>
</dbReference>
<dbReference type="HAMAP" id="MF_00048">
    <property type="entry name" value="UPF0102"/>
    <property type="match status" value="1"/>
</dbReference>
<proteinExistence type="inferred from homology"/>
<dbReference type="SUPFAM" id="SSF52980">
    <property type="entry name" value="Restriction endonuclease-like"/>
    <property type="match status" value="1"/>
</dbReference>
<gene>
    <name evidence="3" type="ORF">AMRN_2472</name>
</gene>
<name>A0A347TNJ5_9BACT</name>
<evidence type="ECO:0000313" key="4">
    <source>
        <dbReference type="Proteomes" id="UP000264693"/>
    </source>
</evidence>